<name>X1N244_9ZZZZ</name>
<proteinExistence type="predicted"/>
<protein>
    <submittedName>
        <fullName evidence="1">Uncharacterized protein</fullName>
    </submittedName>
</protein>
<sequence length="174" mass="19163">MGPLADSIPSLDPKDRQDGDALVDFTQVVPRVWITNPKDDPPDRWVDMITPVYEEVYEWPPLGGPVEGTCYMLITEEPDGSQTLTWKPLFTETGRAILIQVCQVTGKPPPGVHYVTPSFMEEGGIEPIILNSTGALGVAFYTILVDVGGVTYEVIVGYDAETRGFEIISYQIVE</sequence>
<dbReference type="AlphaFoldDB" id="X1N244"/>
<reference evidence="1" key="1">
    <citation type="journal article" date="2014" name="Front. Microbiol.">
        <title>High frequency of phylogenetically diverse reductive dehalogenase-homologous genes in deep subseafloor sedimentary metagenomes.</title>
        <authorList>
            <person name="Kawai M."/>
            <person name="Futagami T."/>
            <person name="Toyoda A."/>
            <person name="Takaki Y."/>
            <person name="Nishi S."/>
            <person name="Hori S."/>
            <person name="Arai W."/>
            <person name="Tsubouchi T."/>
            <person name="Morono Y."/>
            <person name="Uchiyama I."/>
            <person name="Ito T."/>
            <person name="Fujiyama A."/>
            <person name="Inagaki F."/>
            <person name="Takami H."/>
        </authorList>
    </citation>
    <scope>NUCLEOTIDE SEQUENCE</scope>
    <source>
        <strain evidence="1">Expedition CK06-06</strain>
    </source>
</reference>
<organism evidence="1">
    <name type="scientific">marine sediment metagenome</name>
    <dbReference type="NCBI Taxonomy" id="412755"/>
    <lineage>
        <taxon>unclassified sequences</taxon>
        <taxon>metagenomes</taxon>
        <taxon>ecological metagenomes</taxon>
    </lineage>
</organism>
<comment type="caution">
    <text evidence="1">The sequence shown here is derived from an EMBL/GenBank/DDBJ whole genome shotgun (WGS) entry which is preliminary data.</text>
</comment>
<dbReference type="EMBL" id="BARV01026187">
    <property type="protein sequence ID" value="GAI38072.1"/>
    <property type="molecule type" value="Genomic_DNA"/>
</dbReference>
<gene>
    <name evidence="1" type="ORF">S06H3_42360</name>
</gene>
<evidence type="ECO:0000313" key="1">
    <source>
        <dbReference type="EMBL" id="GAI38072.1"/>
    </source>
</evidence>
<accession>X1N244</accession>